<name>A0A1J5JHR9_NEOTH</name>
<evidence type="ECO:0000256" key="2">
    <source>
        <dbReference type="ARBA" id="ARBA00022840"/>
    </source>
</evidence>
<dbReference type="PANTHER" id="PTHR43384:SF6">
    <property type="entry name" value="SEPTUM SITE-DETERMINING PROTEIN MIND HOMOLOG, CHLOROPLASTIC"/>
    <property type="match status" value="1"/>
</dbReference>
<accession>A0A1J5JHR9</accession>
<reference evidence="3 4" key="1">
    <citation type="submission" date="2016-08" db="EMBL/GenBank/DDBJ databases">
        <title>Genome-based comparison of Moorella thermoacetic strains.</title>
        <authorList>
            <person name="Poehlein A."/>
            <person name="Bengelsdorf F.R."/>
            <person name="Esser C."/>
            <person name="Duerre P."/>
            <person name="Daniel R."/>
        </authorList>
    </citation>
    <scope>NUCLEOTIDE SEQUENCE [LARGE SCALE GENOMIC DNA]</scope>
    <source>
        <strain evidence="3 4">DSM 11768</strain>
    </source>
</reference>
<protein>
    <submittedName>
        <fullName evidence="3">CobQ/CobB/MinD/ParA nucleotide binding domain protein</fullName>
    </submittedName>
</protein>
<dbReference type="GO" id="GO:0005829">
    <property type="term" value="C:cytosol"/>
    <property type="evidence" value="ECO:0007669"/>
    <property type="project" value="TreeGrafter"/>
</dbReference>
<evidence type="ECO:0000256" key="1">
    <source>
        <dbReference type="ARBA" id="ARBA00022741"/>
    </source>
</evidence>
<dbReference type="SUPFAM" id="SSF52540">
    <property type="entry name" value="P-loop containing nucleoside triphosphate hydrolases"/>
    <property type="match status" value="1"/>
</dbReference>
<organism evidence="3 4">
    <name type="scientific">Neomoorella thermoacetica</name>
    <name type="common">Clostridium thermoaceticum</name>
    <dbReference type="NCBI Taxonomy" id="1525"/>
    <lineage>
        <taxon>Bacteria</taxon>
        <taxon>Bacillati</taxon>
        <taxon>Bacillota</taxon>
        <taxon>Clostridia</taxon>
        <taxon>Neomoorellales</taxon>
        <taxon>Neomoorellaceae</taxon>
        <taxon>Neomoorella</taxon>
    </lineage>
</organism>
<dbReference type="EMBL" id="MIHH01000008">
    <property type="protein sequence ID" value="OIQ08725.1"/>
    <property type="molecule type" value="Genomic_DNA"/>
</dbReference>
<gene>
    <name evidence="3" type="ORF">MOOR_16440</name>
</gene>
<dbReference type="RefSeq" id="WP_011391874.1">
    <property type="nucleotide sequence ID" value="NZ_BSDM01000007.1"/>
</dbReference>
<dbReference type="AlphaFoldDB" id="A0A1J5JHR9"/>
<evidence type="ECO:0000313" key="3">
    <source>
        <dbReference type="EMBL" id="OIQ08725.1"/>
    </source>
</evidence>
<dbReference type="Proteomes" id="UP000182743">
    <property type="component" value="Unassembled WGS sequence"/>
</dbReference>
<dbReference type="OMA" id="ENSFENQ"/>
<dbReference type="GO" id="GO:0005524">
    <property type="term" value="F:ATP binding"/>
    <property type="evidence" value="ECO:0007669"/>
    <property type="project" value="UniProtKB-KW"/>
</dbReference>
<evidence type="ECO:0000313" key="4">
    <source>
        <dbReference type="Proteomes" id="UP000182743"/>
    </source>
</evidence>
<dbReference type="GeneID" id="45616367"/>
<dbReference type="Gene3D" id="3.40.50.300">
    <property type="entry name" value="P-loop containing nucleotide triphosphate hydrolases"/>
    <property type="match status" value="1"/>
</dbReference>
<dbReference type="GO" id="GO:0016887">
    <property type="term" value="F:ATP hydrolysis activity"/>
    <property type="evidence" value="ECO:0007669"/>
    <property type="project" value="TreeGrafter"/>
</dbReference>
<dbReference type="GO" id="GO:0009898">
    <property type="term" value="C:cytoplasmic side of plasma membrane"/>
    <property type="evidence" value="ECO:0007669"/>
    <property type="project" value="TreeGrafter"/>
</dbReference>
<dbReference type="InterPro" id="IPR027417">
    <property type="entry name" value="P-loop_NTPase"/>
</dbReference>
<dbReference type="PANTHER" id="PTHR43384">
    <property type="entry name" value="SEPTUM SITE-DETERMINING PROTEIN MIND HOMOLOG, CHLOROPLASTIC-RELATED"/>
    <property type="match status" value="1"/>
</dbReference>
<keyword evidence="1" id="KW-0547">Nucleotide-binding</keyword>
<dbReference type="KEGG" id="mthz:MOTHA_c03500"/>
<keyword evidence="2" id="KW-0067">ATP-binding</keyword>
<dbReference type="GO" id="GO:0051782">
    <property type="term" value="P:negative regulation of cell division"/>
    <property type="evidence" value="ECO:0007669"/>
    <property type="project" value="TreeGrafter"/>
</dbReference>
<proteinExistence type="predicted"/>
<dbReference type="InterPro" id="IPR050625">
    <property type="entry name" value="ParA/MinD_ATPase"/>
</dbReference>
<comment type="caution">
    <text evidence="3">The sequence shown here is derived from an EMBL/GenBank/DDBJ whole genome shotgun (WGS) entry which is preliminary data.</text>
</comment>
<sequence length="299" mass="32077">MASTGLEARLKKMAEYLDTEAIAAALKLPVETVSDILDGKAEIETVPAGKPAAPAVVQVNSARVAFRQRVIAVWRAKGGVGCTAVALYLAWLLKDMLRVLLIDLNLDAGGSDLSYYLGLPEYPHLGGAGYGLETSLINVQDGFYVLQAPRRADEIKIPKGMITGIINAARPAFDVIIMDLPNNTEEHVIEAVSNATTMVFVTAGGEQELLRIALKIVEFNKEENLLVANGGKIGAGAAREIGVDKVVSIPWDGGLQKVLEGNGRPQKGSPFMEGVEALRDILYERTGQKGGILKKLFLR</sequence>